<evidence type="ECO:0000313" key="3">
    <source>
        <dbReference type="Proteomes" id="UP000033860"/>
    </source>
</evidence>
<dbReference type="AlphaFoldDB" id="A0A0G1RWK2"/>
<feature type="region of interest" description="Disordered" evidence="1">
    <location>
        <begin position="1"/>
        <end position="22"/>
    </location>
</feature>
<reference evidence="2 3" key="1">
    <citation type="journal article" date="2015" name="Nature">
        <title>rRNA introns, odd ribosomes, and small enigmatic genomes across a large radiation of phyla.</title>
        <authorList>
            <person name="Brown C.T."/>
            <person name="Hug L.A."/>
            <person name="Thomas B.C."/>
            <person name="Sharon I."/>
            <person name="Castelle C.J."/>
            <person name="Singh A."/>
            <person name="Wilkins M.J."/>
            <person name="Williams K.H."/>
            <person name="Banfield J.F."/>
        </authorList>
    </citation>
    <scope>NUCLEOTIDE SEQUENCE [LARGE SCALE GENOMIC DNA]</scope>
</reference>
<comment type="caution">
    <text evidence="2">The sequence shown here is derived from an EMBL/GenBank/DDBJ whole genome shotgun (WGS) entry which is preliminary data.</text>
</comment>
<evidence type="ECO:0000256" key="1">
    <source>
        <dbReference type="SAM" id="MobiDB-lite"/>
    </source>
</evidence>
<proteinExistence type="predicted"/>
<sequence>MDNRGDLPSPKQSETTPTRKPLRNLYSIDPIAQIAHYAGIEEGYIPKVFELRLGPIDRLRNFQTQIVSNIRRNYEQGVIEAVQRGINALHLKGVKVEIFNTLPAMNALTGNESFAHSRYKAGFLGQLKPIEIALASREAYAEHFGLTSGESLLVFAQKAGHELGHAFDDLEFKPSLGDRIDALTLGKKARDRGFQPNNRYYQFGLETEARQKYFNGVVYTTAQEYGLAEQYFQVAQGLIGDKNFAKTARKLVVKHR</sequence>
<protein>
    <submittedName>
        <fullName evidence="2">Uncharacterized protein</fullName>
    </submittedName>
</protein>
<dbReference type="EMBL" id="LCNT01000003">
    <property type="protein sequence ID" value="KKU61517.1"/>
    <property type="molecule type" value="Genomic_DNA"/>
</dbReference>
<name>A0A0G1RWK2_9BACT</name>
<dbReference type="Proteomes" id="UP000033860">
    <property type="component" value="Unassembled WGS sequence"/>
</dbReference>
<gene>
    <name evidence="2" type="ORF">UX85_C0003G0176</name>
</gene>
<evidence type="ECO:0000313" key="2">
    <source>
        <dbReference type="EMBL" id="KKU61517.1"/>
    </source>
</evidence>
<organism evidence="2 3">
    <name type="scientific">Candidatus Beckwithbacteria bacterium GW2011_GWB1_47_15</name>
    <dbReference type="NCBI Taxonomy" id="1618371"/>
    <lineage>
        <taxon>Bacteria</taxon>
        <taxon>Candidatus Beckwithiibacteriota</taxon>
    </lineage>
</organism>
<accession>A0A0G1RWK2</accession>